<dbReference type="PROSITE" id="PS00639">
    <property type="entry name" value="THIOL_PROTEASE_HIS"/>
    <property type="match status" value="1"/>
</dbReference>
<dbReference type="SMART" id="SM00645">
    <property type="entry name" value="Pept_C1"/>
    <property type="match status" value="1"/>
</dbReference>
<dbReference type="EMBL" id="RRYP01012398">
    <property type="protein sequence ID" value="TNV77139.1"/>
    <property type="molecule type" value="Genomic_DNA"/>
</dbReference>
<evidence type="ECO:0000256" key="2">
    <source>
        <dbReference type="ARBA" id="ARBA00023145"/>
    </source>
</evidence>
<dbReference type="AlphaFoldDB" id="A0A8J8NMR1"/>
<dbReference type="OrthoDB" id="640249at2759"/>
<dbReference type="InterPro" id="IPR013128">
    <property type="entry name" value="Peptidase_C1A"/>
</dbReference>
<organism evidence="4 5">
    <name type="scientific">Halteria grandinella</name>
    <dbReference type="NCBI Taxonomy" id="5974"/>
    <lineage>
        <taxon>Eukaryota</taxon>
        <taxon>Sar</taxon>
        <taxon>Alveolata</taxon>
        <taxon>Ciliophora</taxon>
        <taxon>Intramacronucleata</taxon>
        <taxon>Spirotrichea</taxon>
        <taxon>Stichotrichia</taxon>
        <taxon>Sporadotrichida</taxon>
        <taxon>Halteriidae</taxon>
        <taxon>Halteria</taxon>
    </lineage>
</organism>
<dbReference type="InterPro" id="IPR039417">
    <property type="entry name" value="Peptidase_C1A_papain-like"/>
</dbReference>
<dbReference type="SUPFAM" id="SSF54001">
    <property type="entry name" value="Cysteine proteinases"/>
    <property type="match status" value="1"/>
</dbReference>
<dbReference type="GO" id="GO:0008234">
    <property type="term" value="F:cysteine-type peptidase activity"/>
    <property type="evidence" value="ECO:0007669"/>
    <property type="project" value="InterPro"/>
</dbReference>
<dbReference type="CDD" id="cd02248">
    <property type="entry name" value="Peptidase_C1A"/>
    <property type="match status" value="1"/>
</dbReference>
<comment type="caution">
    <text evidence="4">The sequence shown here is derived from an EMBL/GenBank/DDBJ whole genome shotgun (WGS) entry which is preliminary data.</text>
</comment>
<keyword evidence="5" id="KW-1185">Reference proteome</keyword>
<evidence type="ECO:0000313" key="5">
    <source>
        <dbReference type="Proteomes" id="UP000785679"/>
    </source>
</evidence>
<protein>
    <recommendedName>
        <fullName evidence="3">Peptidase C1A papain C-terminal domain-containing protein</fullName>
    </recommendedName>
</protein>
<proteinExistence type="inferred from homology"/>
<dbReference type="GO" id="GO:0006508">
    <property type="term" value="P:proteolysis"/>
    <property type="evidence" value="ECO:0007669"/>
    <property type="project" value="InterPro"/>
</dbReference>
<comment type="similarity">
    <text evidence="1">Belongs to the peptidase C1 family.</text>
</comment>
<feature type="domain" description="Peptidase C1A papain C-terminal" evidence="3">
    <location>
        <begin position="5"/>
        <end position="172"/>
    </location>
</feature>
<keyword evidence="2" id="KW-0865">Zymogen</keyword>
<reference evidence="4" key="1">
    <citation type="submission" date="2019-06" db="EMBL/GenBank/DDBJ databases">
        <authorList>
            <person name="Zheng W."/>
        </authorList>
    </citation>
    <scope>NUCLEOTIDE SEQUENCE</scope>
    <source>
        <strain evidence="4">QDHG01</strain>
    </source>
</reference>
<dbReference type="Pfam" id="PF00112">
    <property type="entry name" value="Peptidase_C1"/>
    <property type="match status" value="1"/>
</dbReference>
<dbReference type="Gene3D" id="3.90.70.10">
    <property type="entry name" value="Cysteine proteinases"/>
    <property type="match status" value="1"/>
</dbReference>
<accession>A0A8J8NMR1</accession>
<dbReference type="InterPro" id="IPR038765">
    <property type="entry name" value="Papain-like_cys_pep_sf"/>
</dbReference>
<evidence type="ECO:0000313" key="4">
    <source>
        <dbReference type="EMBL" id="TNV77139.1"/>
    </source>
</evidence>
<dbReference type="InterPro" id="IPR000668">
    <property type="entry name" value="Peptidase_C1A_C"/>
</dbReference>
<evidence type="ECO:0000259" key="3">
    <source>
        <dbReference type="SMART" id="SM00645"/>
    </source>
</evidence>
<name>A0A8J8NMR1_HALGN</name>
<evidence type="ECO:0000256" key="1">
    <source>
        <dbReference type="ARBA" id="ARBA00008455"/>
    </source>
</evidence>
<dbReference type="InterPro" id="IPR025660">
    <property type="entry name" value="Pept_his_AS"/>
</dbReference>
<dbReference type="PANTHER" id="PTHR12411">
    <property type="entry name" value="CYSTEINE PROTEASE FAMILY C1-RELATED"/>
    <property type="match status" value="1"/>
</dbReference>
<gene>
    <name evidence="4" type="ORF">FGO68_gene14095</name>
</gene>
<sequence length="174" mass="19400">MARYIPIQESMAAGQPSTCKTKLGQLRPTLETTEATNWAMNYTITYPLETEDDYEYVEYDETCEYDASKAKVRSVSVNNVTPRNVTQLLYAVSQGPVSVAIEADSDDFQNYDWGIFNGFGCGTDLDHGVTIVGYDIVRNSWGEDWGESGYIRMAIEQGDGVCGIQMQPVYPDTL</sequence>
<dbReference type="Proteomes" id="UP000785679">
    <property type="component" value="Unassembled WGS sequence"/>
</dbReference>